<dbReference type="RefSeq" id="WP_035990739.1">
    <property type="nucleotide sequence ID" value="NZ_CP012746.1"/>
</dbReference>
<evidence type="ECO:0000256" key="3">
    <source>
        <dbReference type="PROSITE-ProRule" id="PRU00339"/>
    </source>
</evidence>
<gene>
    <name evidence="5" type="ORF">K788_0003714</name>
</gene>
<keyword evidence="1" id="KW-0677">Repeat</keyword>
<dbReference type="InterPro" id="IPR050498">
    <property type="entry name" value="Ycf3"/>
</dbReference>
<feature type="repeat" description="TPR" evidence="3">
    <location>
        <begin position="154"/>
        <end position="187"/>
    </location>
</feature>
<sequence>MKHSSGRARGATPLFATALRSTLRPISGMSSRTDAHTGSRPGPRPGLLAALSTAAGATCCGLALMVLPAAPAFAQKTPTVAHGPAVRDATPDADASIQQKNWTAALTQLDARIATNPRDAQAKFKRATVLARLNRDDEAIAAFTELTETFPELPEPYNNLAALYAKQGRYTEARAALETAVKASPGYGLAYENLGDLYLRMADQAYRRAQSLGAGNGTTTQRIADIEKIVTPRKTPVKKTSQPADTDYTNRAMQNITETPGFTFGGPNGSLATPPYVAPSQ</sequence>
<evidence type="ECO:0000256" key="1">
    <source>
        <dbReference type="ARBA" id="ARBA00022737"/>
    </source>
</evidence>
<feature type="region of interest" description="Disordered" evidence="4">
    <location>
        <begin position="257"/>
        <end position="281"/>
    </location>
</feature>
<evidence type="ECO:0000256" key="4">
    <source>
        <dbReference type="SAM" id="MobiDB-lite"/>
    </source>
</evidence>
<organism evidence="5 6">
    <name type="scientific">Paraburkholderia caribensis MBA4</name>
    <dbReference type="NCBI Taxonomy" id="1323664"/>
    <lineage>
        <taxon>Bacteria</taxon>
        <taxon>Pseudomonadati</taxon>
        <taxon>Pseudomonadota</taxon>
        <taxon>Betaproteobacteria</taxon>
        <taxon>Burkholderiales</taxon>
        <taxon>Burkholderiaceae</taxon>
        <taxon>Paraburkholderia</taxon>
    </lineage>
</organism>
<dbReference type="Gene3D" id="1.25.40.10">
    <property type="entry name" value="Tetratricopeptide repeat domain"/>
    <property type="match status" value="1"/>
</dbReference>
<evidence type="ECO:0000256" key="2">
    <source>
        <dbReference type="ARBA" id="ARBA00022803"/>
    </source>
</evidence>
<name>A0A0P0RB82_9BURK</name>
<dbReference type="InterPro" id="IPR013105">
    <property type="entry name" value="TPR_2"/>
</dbReference>
<dbReference type="SUPFAM" id="SSF48452">
    <property type="entry name" value="TPR-like"/>
    <property type="match status" value="1"/>
</dbReference>
<dbReference type="PROSITE" id="PS50005">
    <property type="entry name" value="TPR"/>
    <property type="match status" value="1"/>
</dbReference>
<dbReference type="Pfam" id="PF07719">
    <property type="entry name" value="TPR_2"/>
    <property type="match status" value="1"/>
</dbReference>
<dbReference type="PANTHER" id="PTHR44858">
    <property type="entry name" value="TETRATRICOPEPTIDE REPEAT PROTEIN 6"/>
    <property type="match status" value="1"/>
</dbReference>
<dbReference type="AlphaFoldDB" id="A0A0P0RB82"/>
<evidence type="ECO:0000313" key="6">
    <source>
        <dbReference type="Proteomes" id="UP000019146"/>
    </source>
</evidence>
<dbReference type="GeneID" id="69969630"/>
<dbReference type="PANTHER" id="PTHR44858:SF1">
    <property type="entry name" value="UDP-N-ACETYLGLUCOSAMINE--PEPTIDE N-ACETYLGLUCOSAMINYLTRANSFERASE SPINDLY-RELATED"/>
    <property type="match status" value="1"/>
</dbReference>
<dbReference type="Pfam" id="PF13432">
    <property type="entry name" value="TPR_16"/>
    <property type="match status" value="1"/>
</dbReference>
<protein>
    <submittedName>
        <fullName evidence="5">TPR repeat protein</fullName>
    </submittedName>
</protein>
<dbReference type="EMBL" id="CP012746">
    <property type="protein sequence ID" value="ALL65584.1"/>
    <property type="molecule type" value="Genomic_DNA"/>
</dbReference>
<keyword evidence="2 3" id="KW-0802">TPR repeat</keyword>
<evidence type="ECO:0000313" key="5">
    <source>
        <dbReference type="EMBL" id="ALL65584.1"/>
    </source>
</evidence>
<dbReference type="InterPro" id="IPR011990">
    <property type="entry name" value="TPR-like_helical_dom_sf"/>
</dbReference>
<dbReference type="KEGG" id="bcai:K788_0003714"/>
<feature type="region of interest" description="Disordered" evidence="4">
    <location>
        <begin position="25"/>
        <end position="44"/>
    </location>
</feature>
<proteinExistence type="predicted"/>
<accession>A0A0P0RB82</accession>
<dbReference type="InterPro" id="IPR019734">
    <property type="entry name" value="TPR_rpt"/>
</dbReference>
<dbReference type="Proteomes" id="UP000019146">
    <property type="component" value="Chromosome 1"/>
</dbReference>
<dbReference type="SMART" id="SM00028">
    <property type="entry name" value="TPR"/>
    <property type="match status" value="2"/>
</dbReference>
<reference evidence="5 6" key="1">
    <citation type="journal article" date="2014" name="Genome Announc.">
        <title>Draft Genome Sequence of the Haloacid-Degrading Burkholderia caribensis Strain MBA4.</title>
        <authorList>
            <person name="Pan Y."/>
            <person name="Kong K.F."/>
            <person name="Tsang J.S."/>
        </authorList>
    </citation>
    <scope>NUCLEOTIDE SEQUENCE [LARGE SCALE GENOMIC DNA]</scope>
    <source>
        <strain evidence="5 6">MBA4</strain>
    </source>
</reference>